<dbReference type="PROSITE" id="PS50893">
    <property type="entry name" value="ABC_TRANSPORTER_2"/>
    <property type="match status" value="1"/>
</dbReference>
<dbReference type="PANTHER" id="PTHR43776">
    <property type="entry name" value="TRANSPORT ATP-BINDING PROTEIN"/>
    <property type="match status" value="1"/>
</dbReference>
<dbReference type="AlphaFoldDB" id="A0A1I6INV0"/>
<protein>
    <submittedName>
        <fullName evidence="6">ABC transporter</fullName>
    </submittedName>
</protein>
<proteinExistence type="inferred from homology"/>
<dbReference type="CDD" id="cd03257">
    <property type="entry name" value="ABC_NikE_OppD_transporters"/>
    <property type="match status" value="1"/>
</dbReference>
<evidence type="ECO:0000259" key="5">
    <source>
        <dbReference type="PROSITE" id="PS50893"/>
    </source>
</evidence>
<sequence>MTALLEVQDLVVEYGRGRKAFRALHGVSIDVAPGECMGLVGESGSGKSTLGKAILGLAPVTSGGIRFDGRDVTALGRTERRALAADVQVVFQDPYGSLNPAMRIGEILTEPLLTSGLGAAESQRRVREMLDRVRLPEAAMDRYPSEFSGGQRQRVAIARALVRRPRLIVCDEPVSALDLTTQATILDLFIELQRDTGVSYLFVSHDLGVVRRVCHRVAVMYRGEIVETGEGEQITRAPRHPYAERLRLASPVADPVVQRTRRAEWLALREAADAPVR</sequence>
<dbReference type="GO" id="GO:0005524">
    <property type="term" value="F:ATP binding"/>
    <property type="evidence" value="ECO:0007669"/>
    <property type="project" value="UniProtKB-KW"/>
</dbReference>
<dbReference type="FunFam" id="3.40.50.300:FF:000016">
    <property type="entry name" value="Oligopeptide ABC transporter ATP-binding component"/>
    <property type="match status" value="1"/>
</dbReference>
<dbReference type="InterPro" id="IPR003439">
    <property type="entry name" value="ABC_transporter-like_ATP-bd"/>
</dbReference>
<evidence type="ECO:0000256" key="4">
    <source>
        <dbReference type="ARBA" id="ARBA00022840"/>
    </source>
</evidence>
<dbReference type="Gene3D" id="3.40.50.300">
    <property type="entry name" value="P-loop containing nucleotide triphosphate hydrolases"/>
    <property type="match status" value="1"/>
</dbReference>
<dbReference type="GO" id="GO:0055085">
    <property type="term" value="P:transmembrane transport"/>
    <property type="evidence" value="ECO:0007669"/>
    <property type="project" value="UniProtKB-ARBA"/>
</dbReference>
<dbReference type="GO" id="GO:0016887">
    <property type="term" value="F:ATP hydrolysis activity"/>
    <property type="evidence" value="ECO:0007669"/>
    <property type="project" value="InterPro"/>
</dbReference>
<name>A0A1I6INV0_9MICO</name>
<evidence type="ECO:0000256" key="1">
    <source>
        <dbReference type="ARBA" id="ARBA00005417"/>
    </source>
</evidence>
<accession>A0A1I6INV0</accession>
<dbReference type="SMART" id="SM00382">
    <property type="entry name" value="AAA"/>
    <property type="match status" value="1"/>
</dbReference>
<evidence type="ECO:0000256" key="2">
    <source>
        <dbReference type="ARBA" id="ARBA00022448"/>
    </source>
</evidence>
<feature type="domain" description="ABC transporter" evidence="5">
    <location>
        <begin position="5"/>
        <end position="247"/>
    </location>
</feature>
<dbReference type="SUPFAM" id="SSF52540">
    <property type="entry name" value="P-loop containing nucleoside triphosphate hydrolases"/>
    <property type="match status" value="1"/>
</dbReference>
<comment type="similarity">
    <text evidence="1">Belongs to the ABC transporter superfamily.</text>
</comment>
<gene>
    <name evidence="6" type="ORF">SAMN04488591_2884</name>
</gene>
<evidence type="ECO:0000256" key="3">
    <source>
        <dbReference type="ARBA" id="ARBA00022741"/>
    </source>
</evidence>
<dbReference type="InterPro" id="IPR003593">
    <property type="entry name" value="AAA+_ATPase"/>
</dbReference>
<keyword evidence="3" id="KW-0547">Nucleotide-binding</keyword>
<evidence type="ECO:0000313" key="6">
    <source>
        <dbReference type="EMBL" id="SFR68412.1"/>
    </source>
</evidence>
<dbReference type="InterPro" id="IPR050319">
    <property type="entry name" value="ABC_transp_ATP-bind"/>
</dbReference>
<keyword evidence="4" id="KW-0067">ATP-binding</keyword>
<dbReference type="RefSeq" id="WP_091740681.1">
    <property type="nucleotide sequence ID" value="NZ_FOYR01000003.1"/>
</dbReference>
<dbReference type="EMBL" id="FOYR01000003">
    <property type="protein sequence ID" value="SFR68412.1"/>
    <property type="molecule type" value="Genomic_DNA"/>
</dbReference>
<dbReference type="Pfam" id="PF00005">
    <property type="entry name" value="ABC_tran"/>
    <property type="match status" value="1"/>
</dbReference>
<dbReference type="InterPro" id="IPR027417">
    <property type="entry name" value="P-loop_NTPase"/>
</dbReference>
<dbReference type="Proteomes" id="UP000198877">
    <property type="component" value="Unassembled WGS sequence"/>
</dbReference>
<reference evidence="7" key="1">
    <citation type="submission" date="2016-10" db="EMBL/GenBank/DDBJ databases">
        <authorList>
            <person name="Varghese N."/>
            <person name="Submissions S."/>
        </authorList>
    </citation>
    <scope>NUCLEOTIDE SEQUENCE [LARGE SCALE GENOMIC DNA]</scope>
    <source>
        <strain evidence="7">CL127</strain>
    </source>
</reference>
<evidence type="ECO:0000313" key="7">
    <source>
        <dbReference type="Proteomes" id="UP000198877"/>
    </source>
</evidence>
<dbReference type="InterPro" id="IPR017871">
    <property type="entry name" value="ABC_transporter-like_CS"/>
</dbReference>
<keyword evidence="2" id="KW-0813">Transport</keyword>
<organism evidence="6 7">
    <name type="scientific">Microbacterium azadirachtae</name>
    <dbReference type="NCBI Taxonomy" id="582680"/>
    <lineage>
        <taxon>Bacteria</taxon>
        <taxon>Bacillati</taxon>
        <taxon>Actinomycetota</taxon>
        <taxon>Actinomycetes</taxon>
        <taxon>Micrococcales</taxon>
        <taxon>Microbacteriaceae</taxon>
        <taxon>Microbacterium</taxon>
    </lineage>
</organism>
<dbReference type="PROSITE" id="PS00211">
    <property type="entry name" value="ABC_TRANSPORTER_1"/>
    <property type="match status" value="1"/>
</dbReference>